<name>A0AAE8N702_9PEZI</name>
<protein>
    <submittedName>
        <fullName evidence="1">Uncharacterized protein</fullName>
    </submittedName>
</protein>
<sequence>MEHYTSFAPTSRVTRRDLSRKHHPVKEFLEPTTSPWTARLPPGSLPKLVLGFKAVIMDHKWHVYTEGPEDGGIFVVHFLRSWTVNPVVSARVQAEPDSNGSPMLENAADIVEITWEADTSRSFLPDQVETAETAKKWVVDVCEWVFGIEVLTEVGGGEPGI</sequence>
<gene>
    <name evidence="1" type="ORF">DNG_10110</name>
</gene>
<dbReference type="EMBL" id="ONZQ02000020">
    <property type="protein sequence ID" value="SPO07416.1"/>
    <property type="molecule type" value="Genomic_DNA"/>
</dbReference>
<comment type="caution">
    <text evidence="1">The sequence shown here is derived from an EMBL/GenBank/DDBJ whole genome shotgun (WGS) entry which is preliminary data.</text>
</comment>
<evidence type="ECO:0000313" key="1">
    <source>
        <dbReference type="EMBL" id="SPO07416.1"/>
    </source>
</evidence>
<evidence type="ECO:0000313" key="2">
    <source>
        <dbReference type="Proteomes" id="UP001187682"/>
    </source>
</evidence>
<dbReference type="Proteomes" id="UP001187682">
    <property type="component" value="Unassembled WGS sequence"/>
</dbReference>
<dbReference type="AlphaFoldDB" id="A0AAE8N702"/>
<accession>A0AAE8N702</accession>
<proteinExistence type="predicted"/>
<reference evidence="1" key="1">
    <citation type="submission" date="2018-03" db="EMBL/GenBank/DDBJ databases">
        <authorList>
            <person name="Guldener U."/>
        </authorList>
    </citation>
    <scope>NUCLEOTIDE SEQUENCE</scope>
</reference>
<keyword evidence="2" id="KW-1185">Reference proteome</keyword>
<organism evidence="1 2">
    <name type="scientific">Cephalotrichum gorgonifer</name>
    <dbReference type="NCBI Taxonomy" id="2041049"/>
    <lineage>
        <taxon>Eukaryota</taxon>
        <taxon>Fungi</taxon>
        <taxon>Dikarya</taxon>
        <taxon>Ascomycota</taxon>
        <taxon>Pezizomycotina</taxon>
        <taxon>Sordariomycetes</taxon>
        <taxon>Hypocreomycetidae</taxon>
        <taxon>Microascales</taxon>
        <taxon>Microascaceae</taxon>
        <taxon>Cephalotrichum</taxon>
    </lineage>
</organism>